<evidence type="ECO:0000256" key="1">
    <source>
        <dbReference type="SAM" id="Coils"/>
    </source>
</evidence>
<feature type="coiled-coil region" evidence="1">
    <location>
        <begin position="51"/>
        <end position="85"/>
    </location>
</feature>
<organism evidence="3">
    <name type="scientific">marine metagenome</name>
    <dbReference type="NCBI Taxonomy" id="408172"/>
    <lineage>
        <taxon>unclassified sequences</taxon>
        <taxon>metagenomes</taxon>
        <taxon>ecological metagenomes</taxon>
    </lineage>
</organism>
<evidence type="ECO:0000313" key="3">
    <source>
        <dbReference type="EMBL" id="SUZ92571.1"/>
    </source>
</evidence>
<dbReference type="EMBL" id="UINC01002070">
    <property type="protein sequence ID" value="SUZ92571.1"/>
    <property type="molecule type" value="Genomic_DNA"/>
</dbReference>
<proteinExistence type="predicted"/>
<reference evidence="3" key="1">
    <citation type="submission" date="2018-05" db="EMBL/GenBank/DDBJ databases">
        <authorList>
            <person name="Lanie J.A."/>
            <person name="Ng W.-L."/>
            <person name="Kazmierczak K.M."/>
            <person name="Andrzejewski T.M."/>
            <person name="Davidsen T.M."/>
            <person name="Wayne K.J."/>
            <person name="Tettelin H."/>
            <person name="Glass J.I."/>
            <person name="Rusch D."/>
            <person name="Podicherti R."/>
            <person name="Tsui H.-C.T."/>
            <person name="Winkler M.E."/>
        </authorList>
    </citation>
    <scope>NUCLEOTIDE SEQUENCE</scope>
</reference>
<feature type="compositionally biased region" description="Basic and acidic residues" evidence="2">
    <location>
        <begin position="1"/>
        <end position="11"/>
    </location>
</feature>
<evidence type="ECO:0000256" key="2">
    <source>
        <dbReference type="SAM" id="MobiDB-lite"/>
    </source>
</evidence>
<feature type="compositionally biased region" description="Basic residues" evidence="2">
    <location>
        <begin position="12"/>
        <end position="30"/>
    </location>
</feature>
<protein>
    <submittedName>
        <fullName evidence="3">Uncharacterized protein</fullName>
    </submittedName>
</protein>
<dbReference type="AlphaFoldDB" id="A0A381RMX0"/>
<keyword evidence="1" id="KW-0175">Coiled coil</keyword>
<gene>
    <name evidence="3" type="ORF">METZ01_LOCUS45425</name>
</gene>
<accession>A0A381RMX0</accession>
<name>A0A381RMX0_9ZZZZ</name>
<sequence>MKRLVSHDSKMKRQKKAKFLAKKADKSKRTRSLDKAQLKRWKRQKKAKFLAKTASAKAKVAEAKVKLAESKATKAQAEAVRAKERSFRMVFSDPIDYARHQDDITKKSFDTKSYLKYKKLEKAKKLLLRDRRRVVEQTQKQHRILEGHRARSKLNFKTVDTGIFFQTAEYVGTAAKTKPYVFGKGVKGKHSKPMSLQLRDTVKFLPVTRTKSGIKKRFGDLKRTASERRLVGNTALTSFEGTKSGFFIALGTRRKAWGVVRDDGKTTLLRMQSQPNKSIKRTEIQWKRPTNDQLLYLGLGGGGAAVLATRDWSTLVPYIDDVEAPKRKVGRR</sequence>
<feature type="region of interest" description="Disordered" evidence="2">
    <location>
        <begin position="1"/>
        <end position="41"/>
    </location>
</feature>